<dbReference type="RefSeq" id="WP_377926524.1">
    <property type="nucleotide sequence ID" value="NZ_JBHUEM010000003.1"/>
</dbReference>
<feature type="transmembrane region" description="Helical" evidence="1">
    <location>
        <begin position="93"/>
        <end position="110"/>
    </location>
</feature>
<proteinExistence type="predicted"/>
<feature type="transmembrane region" description="Helical" evidence="1">
    <location>
        <begin position="6"/>
        <end position="24"/>
    </location>
</feature>
<keyword evidence="3" id="KW-1185">Reference proteome</keyword>
<name>A0ABW4LJM6_9BACI</name>
<dbReference type="Proteomes" id="UP001597214">
    <property type="component" value="Unassembled WGS sequence"/>
</dbReference>
<comment type="caution">
    <text evidence="2">The sequence shown here is derived from an EMBL/GenBank/DDBJ whole genome shotgun (WGS) entry which is preliminary data.</text>
</comment>
<gene>
    <name evidence="2" type="ORF">ACFSCX_02510</name>
</gene>
<keyword evidence="1" id="KW-0812">Transmembrane</keyword>
<feature type="transmembrane region" description="Helical" evidence="1">
    <location>
        <begin position="64"/>
        <end position="86"/>
    </location>
</feature>
<evidence type="ECO:0000313" key="2">
    <source>
        <dbReference type="EMBL" id="MFD1735425.1"/>
    </source>
</evidence>
<feature type="transmembrane region" description="Helical" evidence="1">
    <location>
        <begin position="130"/>
        <end position="152"/>
    </location>
</feature>
<keyword evidence="1" id="KW-1133">Transmembrane helix</keyword>
<accession>A0ABW4LJM6</accession>
<organism evidence="2 3">
    <name type="scientific">Bacillus salitolerans</name>
    <dbReference type="NCBI Taxonomy" id="1437434"/>
    <lineage>
        <taxon>Bacteria</taxon>
        <taxon>Bacillati</taxon>
        <taxon>Bacillota</taxon>
        <taxon>Bacilli</taxon>
        <taxon>Bacillales</taxon>
        <taxon>Bacillaceae</taxon>
        <taxon>Bacillus</taxon>
    </lineage>
</organism>
<evidence type="ECO:0000313" key="3">
    <source>
        <dbReference type="Proteomes" id="UP001597214"/>
    </source>
</evidence>
<keyword evidence="1" id="KW-0472">Membrane</keyword>
<protein>
    <submittedName>
        <fullName evidence="2">Uncharacterized protein</fullName>
    </submittedName>
</protein>
<sequence>MKLVLIVMLVINCLIGLTIFIIMSRKRKLFSDRFGMIMAMSCSGILSLVIAMILHFLLPVPLSFIIFFSALVGGAIGIFFGALVTFQSLLSGFTHGVIGSIMGTMLSAVVQNPSLCSLPPSYFMSLEQSMVTFSLFGTCLVVITISIVYYSLTV</sequence>
<evidence type="ECO:0000256" key="1">
    <source>
        <dbReference type="SAM" id="Phobius"/>
    </source>
</evidence>
<dbReference type="EMBL" id="JBHUEM010000003">
    <property type="protein sequence ID" value="MFD1735425.1"/>
    <property type="molecule type" value="Genomic_DNA"/>
</dbReference>
<reference evidence="3" key="1">
    <citation type="journal article" date="2019" name="Int. J. Syst. Evol. Microbiol.">
        <title>The Global Catalogue of Microorganisms (GCM) 10K type strain sequencing project: providing services to taxonomists for standard genome sequencing and annotation.</title>
        <authorList>
            <consortium name="The Broad Institute Genomics Platform"/>
            <consortium name="The Broad Institute Genome Sequencing Center for Infectious Disease"/>
            <person name="Wu L."/>
            <person name="Ma J."/>
        </authorList>
    </citation>
    <scope>NUCLEOTIDE SEQUENCE [LARGE SCALE GENOMIC DNA]</scope>
    <source>
        <strain evidence="3">CCUG 49339</strain>
    </source>
</reference>
<feature type="transmembrane region" description="Helical" evidence="1">
    <location>
        <begin position="36"/>
        <end position="58"/>
    </location>
</feature>